<evidence type="ECO:0000313" key="9">
    <source>
        <dbReference type="Proteomes" id="UP001151752"/>
    </source>
</evidence>
<evidence type="ECO:0000256" key="1">
    <source>
        <dbReference type="ARBA" id="ARBA00004141"/>
    </source>
</evidence>
<comment type="subcellular location">
    <subcellularLocation>
        <location evidence="1">Membrane</location>
        <topology evidence="1">Multi-pass membrane protein</topology>
    </subcellularLocation>
</comment>
<feature type="compositionally biased region" description="Polar residues" evidence="7">
    <location>
        <begin position="1"/>
        <end position="11"/>
    </location>
</feature>
<evidence type="ECO:0000256" key="6">
    <source>
        <dbReference type="RuleBase" id="RU004914"/>
    </source>
</evidence>
<feature type="transmembrane region" description="Helical" evidence="6">
    <location>
        <begin position="420"/>
        <end position="444"/>
    </location>
</feature>
<dbReference type="InterPro" id="IPR002528">
    <property type="entry name" value="MATE_fam"/>
</dbReference>
<evidence type="ECO:0000256" key="4">
    <source>
        <dbReference type="ARBA" id="ARBA00022989"/>
    </source>
</evidence>
<evidence type="ECO:0000256" key="7">
    <source>
        <dbReference type="SAM" id="MobiDB-lite"/>
    </source>
</evidence>
<evidence type="ECO:0000313" key="8">
    <source>
        <dbReference type="EMBL" id="KAJ6737930.1"/>
    </source>
</evidence>
<evidence type="ECO:0000256" key="2">
    <source>
        <dbReference type="ARBA" id="ARBA00010199"/>
    </source>
</evidence>
<feature type="transmembrane region" description="Helical" evidence="6">
    <location>
        <begin position="314"/>
        <end position="333"/>
    </location>
</feature>
<dbReference type="NCBIfam" id="TIGR00797">
    <property type="entry name" value="matE"/>
    <property type="match status" value="1"/>
</dbReference>
<feature type="transmembrane region" description="Helical" evidence="6">
    <location>
        <begin position="194"/>
        <end position="216"/>
    </location>
</feature>
<feature type="transmembrane region" description="Helical" evidence="6">
    <location>
        <begin position="132"/>
        <end position="155"/>
    </location>
</feature>
<keyword evidence="5 6" id="KW-0472">Membrane</keyword>
<feature type="transmembrane region" description="Helical" evidence="6">
    <location>
        <begin position="92"/>
        <end position="111"/>
    </location>
</feature>
<feature type="transmembrane region" description="Helical" evidence="6">
    <location>
        <begin position="391"/>
        <end position="413"/>
    </location>
</feature>
<feature type="transmembrane region" description="Helical" evidence="6">
    <location>
        <begin position="450"/>
        <end position="471"/>
    </location>
</feature>
<organism evidence="8 9">
    <name type="scientific">Salix koriyanagi</name>
    <dbReference type="NCBI Taxonomy" id="2511006"/>
    <lineage>
        <taxon>Eukaryota</taxon>
        <taxon>Viridiplantae</taxon>
        <taxon>Streptophyta</taxon>
        <taxon>Embryophyta</taxon>
        <taxon>Tracheophyta</taxon>
        <taxon>Spermatophyta</taxon>
        <taxon>Magnoliopsida</taxon>
        <taxon>eudicotyledons</taxon>
        <taxon>Gunneridae</taxon>
        <taxon>Pentapetalae</taxon>
        <taxon>rosids</taxon>
        <taxon>fabids</taxon>
        <taxon>Malpighiales</taxon>
        <taxon>Salicaceae</taxon>
        <taxon>Saliceae</taxon>
        <taxon>Salix</taxon>
    </lineage>
</organism>
<dbReference type="GO" id="GO:1990961">
    <property type="term" value="P:xenobiotic detoxification by transmembrane export across the plasma membrane"/>
    <property type="evidence" value="ECO:0007669"/>
    <property type="project" value="InterPro"/>
</dbReference>
<proteinExistence type="inferred from homology"/>
<gene>
    <name evidence="8" type="ORF">OIU74_002983</name>
</gene>
<keyword evidence="9" id="KW-1185">Reference proteome</keyword>
<comment type="similarity">
    <text evidence="2 6">Belongs to the multi antimicrobial extrusion (MATE) (TC 2.A.66.1) family.</text>
</comment>
<dbReference type="AlphaFoldDB" id="A0A9Q0UWW8"/>
<sequence>MDSDTSRLSSEVSHHDETVSNELEEILTNNQSPYSKRLRLASWVELKLLFRLAAPAVIVYLLNNVISMSTQIFCGHLGNLELAAVSLGNNGIQVFAYGLLLGMGSAVETLCGQAYGANRYESLGIYLQKSTILLMVTALPLAVIYIFSKPILILLGEPANIASAAAVFVYGLIPQIFAYAANFPIQKFLQSQSIIAPSAYISAGALVVHLFLTWLAVFRWNWGLLGASLVLSLSWWIIVVAQFVYIVMGKKCRNTWKGFSLQAFHGLWSFFKLSAASAVMLCLETWYFQILVLIAGLLKNSEVELDSLSVCTTISGWVFMISVGFNTAASVRVSNELGAGHPKSASFSVVVVTSCSFIISVMAAIVVMIFRDSISYIFTEGEVVAKAASDLSPFLAATLVLNGIQPVLSGVAVGCGWQSVVAYVNVGCYYLVGVPVGVLLGFKFNLGAKGIWSGMLGGTLLQTMILSWVTLRTDWNKEVEKAKNRLKTWDEKRQHPLPE</sequence>
<dbReference type="GO" id="GO:0042910">
    <property type="term" value="F:xenobiotic transmembrane transporter activity"/>
    <property type="evidence" value="ECO:0007669"/>
    <property type="project" value="InterPro"/>
</dbReference>
<keyword evidence="4 6" id="KW-1133">Transmembrane helix</keyword>
<reference evidence="8" key="1">
    <citation type="submission" date="2022-11" db="EMBL/GenBank/DDBJ databases">
        <authorList>
            <person name="Hyden B.L."/>
            <person name="Feng K."/>
            <person name="Yates T."/>
            <person name="Jawdy S."/>
            <person name="Smart L.B."/>
            <person name="Muchero W."/>
        </authorList>
    </citation>
    <scope>NUCLEOTIDE SEQUENCE</scope>
    <source>
        <tissue evidence="8">Shoot tip</tissue>
    </source>
</reference>
<dbReference type="Proteomes" id="UP001151752">
    <property type="component" value="Chromosome 4"/>
</dbReference>
<evidence type="ECO:0000256" key="5">
    <source>
        <dbReference type="ARBA" id="ARBA00023136"/>
    </source>
</evidence>
<feature type="transmembrane region" description="Helical" evidence="6">
    <location>
        <begin position="161"/>
        <end position="182"/>
    </location>
</feature>
<reference evidence="8" key="2">
    <citation type="journal article" date="2023" name="Int. J. Mol. Sci.">
        <title>De Novo Assembly and Annotation of 11 Diverse Shrub Willow (Salix) Genomes Reveals Novel Gene Organization in Sex-Linked Regions.</title>
        <authorList>
            <person name="Hyden B."/>
            <person name="Feng K."/>
            <person name="Yates T.B."/>
            <person name="Jawdy S."/>
            <person name="Cereghino C."/>
            <person name="Smart L.B."/>
            <person name="Muchero W."/>
        </authorList>
    </citation>
    <scope>NUCLEOTIDE SEQUENCE</scope>
    <source>
        <tissue evidence="8">Shoot tip</tissue>
    </source>
</reference>
<accession>A0A9Q0UWW8</accession>
<feature type="transmembrane region" description="Helical" evidence="6">
    <location>
        <begin position="222"/>
        <end position="248"/>
    </location>
</feature>
<dbReference type="InterPro" id="IPR045069">
    <property type="entry name" value="MATE_euk"/>
</dbReference>
<comment type="caution">
    <text evidence="8">The sequence shown here is derived from an EMBL/GenBank/DDBJ whole genome shotgun (WGS) entry which is preliminary data.</text>
</comment>
<feature type="transmembrane region" description="Helical" evidence="6">
    <location>
        <begin position="269"/>
        <end position="294"/>
    </location>
</feature>
<feature type="transmembrane region" description="Helical" evidence="6">
    <location>
        <begin position="48"/>
        <end position="72"/>
    </location>
</feature>
<dbReference type="Pfam" id="PF01554">
    <property type="entry name" value="MatE"/>
    <property type="match status" value="2"/>
</dbReference>
<protein>
    <recommendedName>
        <fullName evidence="6">Protein DETOXIFICATION</fullName>
    </recommendedName>
    <alternativeName>
        <fullName evidence="6">Multidrug and toxic compound extrusion protein</fullName>
    </alternativeName>
</protein>
<feature type="transmembrane region" description="Helical" evidence="6">
    <location>
        <begin position="345"/>
        <end position="371"/>
    </location>
</feature>
<dbReference type="GO" id="GO:0016020">
    <property type="term" value="C:membrane"/>
    <property type="evidence" value="ECO:0007669"/>
    <property type="project" value="UniProtKB-SubCell"/>
</dbReference>
<dbReference type="CDD" id="cd13132">
    <property type="entry name" value="MATE_eukaryotic"/>
    <property type="match status" value="1"/>
</dbReference>
<dbReference type="PANTHER" id="PTHR11206">
    <property type="entry name" value="MULTIDRUG RESISTANCE PROTEIN"/>
    <property type="match status" value="1"/>
</dbReference>
<dbReference type="GO" id="GO:0015297">
    <property type="term" value="F:antiporter activity"/>
    <property type="evidence" value="ECO:0007669"/>
    <property type="project" value="InterPro"/>
</dbReference>
<evidence type="ECO:0000256" key="3">
    <source>
        <dbReference type="ARBA" id="ARBA00022692"/>
    </source>
</evidence>
<keyword evidence="3 6" id="KW-0812">Transmembrane</keyword>
<dbReference type="EMBL" id="JAPFFM010000010">
    <property type="protein sequence ID" value="KAJ6737930.1"/>
    <property type="molecule type" value="Genomic_DNA"/>
</dbReference>
<name>A0A9Q0UWW8_9ROSI</name>
<feature type="region of interest" description="Disordered" evidence="7">
    <location>
        <begin position="1"/>
        <end position="22"/>
    </location>
</feature>